<proteinExistence type="predicted"/>
<dbReference type="RefSeq" id="WP_087010975.1">
    <property type="nucleotide sequence ID" value="NZ_FUUY01000001.1"/>
</dbReference>
<protein>
    <submittedName>
        <fullName evidence="1">Uncharacterized protein</fullName>
    </submittedName>
</protein>
<evidence type="ECO:0000313" key="2">
    <source>
        <dbReference type="Proteomes" id="UP000196240"/>
    </source>
</evidence>
<sequence length="226" mass="25879">MWIFQSAKRLVLSFVCVVILVGALFWLYLNIQASMQVSASEAQIQLSDSLPTKIQVGNYLETQSVGTLDTQLKIDQKINLPLTGKYLANLEFEVEVPVSVSVDYQTEVLIDQNMPLETTTDLIYQNKLLPKFPLTLDIPIKLAVPFHLKQDYQVLIKIMFKGLVYFEFDEQVRLHVLHQFAPQLNLNDPMTMRKIASFNATMYNIERSTTANLEMNMTLPVKNIHP</sequence>
<evidence type="ECO:0000313" key="1">
    <source>
        <dbReference type="EMBL" id="SJX20884.1"/>
    </source>
</evidence>
<name>A0A1R7Q9E6_ACIJO</name>
<dbReference type="AlphaFoldDB" id="A0A1R7Q9E6"/>
<organism evidence="1 2">
    <name type="scientific">Acinetobacter johnsonii</name>
    <dbReference type="NCBI Taxonomy" id="40214"/>
    <lineage>
        <taxon>Bacteria</taxon>
        <taxon>Pseudomonadati</taxon>
        <taxon>Pseudomonadota</taxon>
        <taxon>Gammaproteobacteria</taxon>
        <taxon>Moraxellales</taxon>
        <taxon>Moraxellaceae</taxon>
        <taxon>Acinetobacter</taxon>
    </lineage>
</organism>
<gene>
    <name evidence="1" type="ORF">ACNJC6_00483</name>
</gene>
<dbReference type="EMBL" id="FUUY01000001">
    <property type="protein sequence ID" value="SJX20884.1"/>
    <property type="molecule type" value="Genomic_DNA"/>
</dbReference>
<reference evidence="1 2" key="1">
    <citation type="submission" date="2017-02" db="EMBL/GenBank/DDBJ databases">
        <authorList>
            <person name="Peterson S.W."/>
        </authorList>
    </citation>
    <scope>NUCLEOTIDE SEQUENCE [LARGE SCALE GENOMIC DNA]</scope>
    <source>
        <strain evidence="1">C6</strain>
    </source>
</reference>
<dbReference type="Proteomes" id="UP000196240">
    <property type="component" value="Unassembled WGS sequence"/>
</dbReference>
<accession>A0A1R7Q9E6</accession>